<evidence type="ECO:0000256" key="5">
    <source>
        <dbReference type="ARBA" id="ARBA00022692"/>
    </source>
</evidence>
<proteinExistence type="inferred from homology"/>
<evidence type="ECO:0000313" key="16">
    <source>
        <dbReference type="Ensembl" id="ENSSFOP00015062253.1"/>
    </source>
</evidence>
<evidence type="ECO:0000256" key="12">
    <source>
        <dbReference type="ARBA" id="ARBA00023228"/>
    </source>
</evidence>
<dbReference type="GO" id="GO:0005765">
    <property type="term" value="C:lysosomal membrane"/>
    <property type="evidence" value="ECO:0007669"/>
    <property type="project" value="UniProtKB-SubCell"/>
</dbReference>
<keyword evidence="6" id="KW-0732">Signal</keyword>
<gene>
    <name evidence="16" type="primary">ACP2</name>
    <name evidence="16" type="synonym">acp2</name>
</gene>
<protein>
    <recommendedName>
        <fullName evidence="14">Lysosomal acid phosphatase</fullName>
        <ecNumber evidence="4">3.1.3.2</ecNumber>
    </recommendedName>
</protein>
<keyword evidence="7" id="KW-0378">Hydrolase</keyword>
<feature type="compositionally biased region" description="Polar residues" evidence="15">
    <location>
        <begin position="17"/>
        <end position="27"/>
    </location>
</feature>
<feature type="region of interest" description="Disordered" evidence="15">
    <location>
        <begin position="1"/>
        <end position="27"/>
    </location>
</feature>
<dbReference type="AlphaFoldDB" id="A0A8D0C6E6"/>
<dbReference type="PROSITE" id="PS00778">
    <property type="entry name" value="HIS_ACID_PHOSPHAT_2"/>
    <property type="match status" value="1"/>
</dbReference>
<keyword evidence="10" id="KW-1015">Disulfide bond</keyword>
<evidence type="ECO:0000256" key="15">
    <source>
        <dbReference type="SAM" id="MobiDB-lite"/>
    </source>
</evidence>
<evidence type="ECO:0000256" key="1">
    <source>
        <dbReference type="ARBA" id="ARBA00000032"/>
    </source>
</evidence>
<keyword evidence="9" id="KW-0472">Membrane</keyword>
<evidence type="ECO:0000256" key="6">
    <source>
        <dbReference type="ARBA" id="ARBA00022729"/>
    </source>
</evidence>
<dbReference type="InterPro" id="IPR000560">
    <property type="entry name" value="His_Pase_clade-2"/>
</dbReference>
<evidence type="ECO:0000256" key="7">
    <source>
        <dbReference type="ARBA" id="ARBA00022801"/>
    </source>
</evidence>
<reference evidence="16" key="3">
    <citation type="submission" date="2025-09" db="UniProtKB">
        <authorList>
            <consortium name="Ensembl"/>
        </authorList>
    </citation>
    <scope>IDENTIFICATION</scope>
</reference>
<evidence type="ECO:0000256" key="10">
    <source>
        <dbReference type="ARBA" id="ARBA00023157"/>
    </source>
</evidence>
<dbReference type="SUPFAM" id="SSF53254">
    <property type="entry name" value="Phosphoglycerate mutase-like"/>
    <property type="match status" value="1"/>
</dbReference>
<accession>A0A8D0C6E6</accession>
<dbReference type="Ensembl" id="ENSSFOT00015071077.1">
    <property type="protein sequence ID" value="ENSSFOP00015062253.1"/>
    <property type="gene ID" value="ENSSFOG00015008743.2"/>
</dbReference>
<evidence type="ECO:0000256" key="4">
    <source>
        <dbReference type="ARBA" id="ARBA00012646"/>
    </source>
</evidence>
<dbReference type="Pfam" id="PF00328">
    <property type="entry name" value="His_Phos_2"/>
    <property type="match status" value="1"/>
</dbReference>
<comment type="subcellular location">
    <subcellularLocation>
        <location evidence="2">Lysosome lumen</location>
    </subcellularLocation>
    <subcellularLocation>
        <location evidence="13">Lysosome membrane</location>
        <topology evidence="13">Single-pass membrane protein</topology>
        <orientation evidence="13">Lumenal side</orientation>
    </subcellularLocation>
</comment>
<reference evidence="16 17" key="1">
    <citation type="submission" date="2019-04" db="EMBL/GenBank/DDBJ databases">
        <authorList>
            <consortium name="Wellcome Sanger Institute Data Sharing"/>
        </authorList>
    </citation>
    <scope>NUCLEOTIDE SEQUENCE [LARGE SCALE GENOMIC DNA]</scope>
</reference>
<dbReference type="Proteomes" id="UP000694397">
    <property type="component" value="Chromosome 11"/>
</dbReference>
<evidence type="ECO:0000256" key="3">
    <source>
        <dbReference type="ARBA" id="ARBA00005375"/>
    </source>
</evidence>
<dbReference type="FunFam" id="3.40.50.1240:FF:000010">
    <property type="entry name" value="Prostatic acid phosphatase"/>
    <property type="match status" value="1"/>
</dbReference>
<evidence type="ECO:0000256" key="11">
    <source>
        <dbReference type="ARBA" id="ARBA00023180"/>
    </source>
</evidence>
<dbReference type="CDD" id="cd07061">
    <property type="entry name" value="HP_HAP_like"/>
    <property type="match status" value="1"/>
</dbReference>
<organism evidence="16 17">
    <name type="scientific">Scleropages formosus</name>
    <name type="common">Asian bonytongue</name>
    <name type="synonym">Osteoglossum formosum</name>
    <dbReference type="NCBI Taxonomy" id="113540"/>
    <lineage>
        <taxon>Eukaryota</taxon>
        <taxon>Metazoa</taxon>
        <taxon>Chordata</taxon>
        <taxon>Craniata</taxon>
        <taxon>Vertebrata</taxon>
        <taxon>Euteleostomi</taxon>
        <taxon>Actinopterygii</taxon>
        <taxon>Neopterygii</taxon>
        <taxon>Teleostei</taxon>
        <taxon>Osteoglossocephala</taxon>
        <taxon>Osteoglossomorpha</taxon>
        <taxon>Osteoglossiformes</taxon>
        <taxon>Osteoglossidae</taxon>
        <taxon>Scleropages</taxon>
    </lineage>
</organism>
<dbReference type="InterPro" id="IPR050645">
    <property type="entry name" value="Histidine_acid_phosphatase"/>
</dbReference>
<evidence type="ECO:0000313" key="17">
    <source>
        <dbReference type="Proteomes" id="UP000694397"/>
    </source>
</evidence>
<evidence type="ECO:0000256" key="2">
    <source>
        <dbReference type="ARBA" id="ARBA00004227"/>
    </source>
</evidence>
<dbReference type="GO" id="GO:0003993">
    <property type="term" value="F:acid phosphatase activity"/>
    <property type="evidence" value="ECO:0007669"/>
    <property type="project" value="UniProtKB-EC"/>
</dbReference>
<dbReference type="GO" id="GO:0043202">
    <property type="term" value="C:lysosomal lumen"/>
    <property type="evidence" value="ECO:0007669"/>
    <property type="project" value="UniProtKB-SubCell"/>
</dbReference>
<dbReference type="PANTHER" id="PTHR11567">
    <property type="entry name" value="ACID PHOSPHATASE-RELATED"/>
    <property type="match status" value="1"/>
</dbReference>
<evidence type="ECO:0000256" key="14">
    <source>
        <dbReference type="ARBA" id="ARBA00039422"/>
    </source>
</evidence>
<keyword evidence="8" id="KW-1133">Transmembrane helix</keyword>
<comment type="similarity">
    <text evidence="3">Belongs to the histidine acid phosphatase family.</text>
</comment>
<dbReference type="Gene3D" id="3.40.50.1240">
    <property type="entry name" value="Phosphoglycerate mutase-like"/>
    <property type="match status" value="1"/>
</dbReference>
<dbReference type="PANTHER" id="PTHR11567:SF180">
    <property type="entry name" value="LYSOSOMAL ACID PHOSPHATASE"/>
    <property type="match status" value="1"/>
</dbReference>
<sequence>MSLDCGKKPAQIPGEHANSTQIECGSNPQALAPPRHCETAVLLTVPPRAPGVQYSNICFTLQFDWSRSSLSQRKWGRYDVYRHGDRSPVKSYPNDPYQESAWPQGFGQLSQKGMQQHLKLGQNLRQRYQDLLNMTYNRHEIFVRSTDYDRTLMSAEVNLAGMYPPNGSQVFDPNVHWQPIPVHAVPQDKDQLLLFPMSGCPRYEALMNETRKSEVFKNMSSTYKDFLEMVQNKTGLKDANMESVWSVHDTLFCEQMHNMTLPPWVTPDVMEKLGILKDFSFQVMFGVYKSEEKCRLQGGVLLNQITKNISASAVTKNQQLKMIVYSAHDTTVVALQSALKVFSGKQPTYASCHMFELFREDNGSFSVAMFYWNDSSTEPYPLILPGCVQYCPLEEFIRLTKPVIPVDWKQECQVPSGSKDTGNFCHIQHLVHIVESSLWANASLIFIARPFFFLSPSVGLNCQLPKKLLKKIT</sequence>
<dbReference type="InterPro" id="IPR029033">
    <property type="entry name" value="His_PPase_superfam"/>
</dbReference>
<keyword evidence="11" id="KW-0325">Glycoprotein</keyword>
<comment type="catalytic activity">
    <reaction evidence="1">
        <text>a phosphate monoester + H2O = an alcohol + phosphate</text>
        <dbReference type="Rhea" id="RHEA:15017"/>
        <dbReference type="ChEBI" id="CHEBI:15377"/>
        <dbReference type="ChEBI" id="CHEBI:30879"/>
        <dbReference type="ChEBI" id="CHEBI:43474"/>
        <dbReference type="ChEBI" id="CHEBI:67140"/>
        <dbReference type="EC" id="3.1.3.2"/>
    </reaction>
</comment>
<reference evidence="16" key="2">
    <citation type="submission" date="2025-08" db="UniProtKB">
        <authorList>
            <consortium name="Ensembl"/>
        </authorList>
    </citation>
    <scope>IDENTIFICATION</scope>
</reference>
<evidence type="ECO:0000256" key="9">
    <source>
        <dbReference type="ARBA" id="ARBA00023136"/>
    </source>
</evidence>
<dbReference type="InterPro" id="IPR033379">
    <property type="entry name" value="Acid_Pase_AS"/>
</dbReference>
<keyword evidence="12" id="KW-0458">Lysosome</keyword>
<dbReference type="GeneTree" id="ENSGT00940000158446"/>
<name>A0A8D0C6E6_SCLFO</name>
<dbReference type="GO" id="GO:0007040">
    <property type="term" value="P:lysosome organization"/>
    <property type="evidence" value="ECO:0007669"/>
    <property type="project" value="TreeGrafter"/>
</dbReference>
<dbReference type="OrthoDB" id="258392at2759"/>
<dbReference type="EC" id="3.1.3.2" evidence="4"/>
<keyword evidence="5" id="KW-0812">Transmembrane</keyword>
<evidence type="ECO:0000256" key="8">
    <source>
        <dbReference type="ARBA" id="ARBA00022989"/>
    </source>
</evidence>
<evidence type="ECO:0000256" key="13">
    <source>
        <dbReference type="ARBA" id="ARBA00037852"/>
    </source>
</evidence>
<keyword evidence="17" id="KW-1185">Reference proteome</keyword>